<dbReference type="GO" id="GO:0016747">
    <property type="term" value="F:acyltransferase activity, transferring groups other than amino-acyl groups"/>
    <property type="evidence" value="ECO:0007669"/>
    <property type="project" value="InterPro"/>
</dbReference>
<sequence>MNADYRKIVYRIAVADECERIREALLSFYYPEELLNVSYIDENGHSPTGPTEQDIQYALSFVAQGLAALAIDEEHGFIVGVSIARPVGSGTADEQLSAAGSTDVCRKRAEMVKVFAHLERTGDVCGRFRTRRSYHVFVLAVDPRFRRRSVGQKLMEFQLARGKSLRFRLVSADFSNEQAARIGARLEMRCVAALALDQYRNPAGERVFEARGADNIVSTYARQSRDEIHGAQDAGAEPLVLGVLESFPIVASGFVGQALRLRNM</sequence>
<dbReference type="AlphaFoldDB" id="A0A182JD48"/>
<dbReference type="EnsemblMetazoa" id="AATE015845-RA">
    <property type="protein sequence ID" value="AATE015845-PA.1"/>
    <property type="gene ID" value="AATE015845"/>
</dbReference>
<dbReference type="VEuPathDB" id="VectorBase:AATE015845"/>
<evidence type="ECO:0000259" key="1">
    <source>
        <dbReference type="Pfam" id="PF00583"/>
    </source>
</evidence>
<dbReference type="STRING" id="41427.A0A182JD48"/>
<protein>
    <recommendedName>
        <fullName evidence="1">N-acetyltransferase domain-containing protein</fullName>
    </recommendedName>
</protein>
<organism evidence="2">
    <name type="scientific">Anopheles atroparvus</name>
    <name type="common">European mosquito</name>
    <dbReference type="NCBI Taxonomy" id="41427"/>
    <lineage>
        <taxon>Eukaryota</taxon>
        <taxon>Metazoa</taxon>
        <taxon>Ecdysozoa</taxon>
        <taxon>Arthropoda</taxon>
        <taxon>Hexapoda</taxon>
        <taxon>Insecta</taxon>
        <taxon>Pterygota</taxon>
        <taxon>Neoptera</taxon>
        <taxon>Endopterygota</taxon>
        <taxon>Diptera</taxon>
        <taxon>Nematocera</taxon>
        <taxon>Culicoidea</taxon>
        <taxon>Culicidae</taxon>
        <taxon>Anophelinae</taxon>
        <taxon>Anopheles</taxon>
    </lineage>
</organism>
<dbReference type="SUPFAM" id="SSF55729">
    <property type="entry name" value="Acyl-CoA N-acyltransferases (Nat)"/>
    <property type="match status" value="1"/>
</dbReference>
<evidence type="ECO:0000313" key="2">
    <source>
        <dbReference type="EnsemblMetazoa" id="AATE015845-PA.1"/>
    </source>
</evidence>
<dbReference type="InterPro" id="IPR000182">
    <property type="entry name" value="GNAT_dom"/>
</dbReference>
<name>A0A182JD48_ANOAO</name>
<feature type="domain" description="N-acetyltransferase" evidence="1">
    <location>
        <begin position="121"/>
        <end position="179"/>
    </location>
</feature>
<proteinExistence type="predicted"/>
<reference evidence="2" key="1">
    <citation type="submission" date="2022-08" db="UniProtKB">
        <authorList>
            <consortium name="EnsemblMetazoa"/>
        </authorList>
    </citation>
    <scope>IDENTIFICATION</scope>
    <source>
        <strain evidence="2">EBRO</strain>
    </source>
</reference>
<dbReference type="Gene3D" id="3.40.630.30">
    <property type="match status" value="1"/>
</dbReference>
<accession>A0A182JD48</accession>
<dbReference type="Pfam" id="PF00583">
    <property type="entry name" value="Acetyltransf_1"/>
    <property type="match status" value="1"/>
</dbReference>
<dbReference type="InterPro" id="IPR016181">
    <property type="entry name" value="Acyl_CoA_acyltransferase"/>
</dbReference>